<dbReference type="AlphaFoldDB" id="A0A414WQR0"/>
<dbReference type="InterPro" id="IPR013325">
    <property type="entry name" value="RNA_pol_sigma_r2"/>
</dbReference>
<dbReference type="Gene3D" id="1.10.1740.10">
    <property type="match status" value="1"/>
</dbReference>
<evidence type="ECO:0000259" key="1">
    <source>
        <dbReference type="Pfam" id="PF04542"/>
    </source>
</evidence>
<evidence type="ECO:0000313" key="2">
    <source>
        <dbReference type="EMBL" id="RHH39238.1"/>
    </source>
</evidence>
<dbReference type="InterPro" id="IPR007627">
    <property type="entry name" value="RNA_pol_sigma70_r2"/>
</dbReference>
<reference evidence="2 3" key="1">
    <citation type="submission" date="2018-08" db="EMBL/GenBank/DDBJ databases">
        <title>A genome reference for cultivated species of the human gut microbiota.</title>
        <authorList>
            <person name="Zou Y."/>
            <person name="Xue W."/>
            <person name="Luo G."/>
        </authorList>
    </citation>
    <scope>NUCLEOTIDE SEQUENCE [LARGE SCALE GENOMIC DNA]</scope>
    <source>
        <strain evidence="2 3">AM17-44</strain>
    </source>
</reference>
<dbReference type="RefSeq" id="WP_118244637.1">
    <property type="nucleotide sequence ID" value="NZ_CAUCUV010000036.1"/>
</dbReference>
<dbReference type="SUPFAM" id="SSF88946">
    <property type="entry name" value="Sigma2 domain of RNA polymerase sigma factors"/>
    <property type="match status" value="1"/>
</dbReference>
<protein>
    <recommendedName>
        <fullName evidence="1">RNA polymerase sigma-70 region 2 domain-containing protein</fullName>
    </recommendedName>
</protein>
<dbReference type="GO" id="GO:0003700">
    <property type="term" value="F:DNA-binding transcription factor activity"/>
    <property type="evidence" value="ECO:0007669"/>
    <property type="project" value="InterPro"/>
</dbReference>
<feature type="domain" description="RNA polymerase sigma-70 region 2" evidence="1">
    <location>
        <begin position="27"/>
        <end position="81"/>
    </location>
</feature>
<gene>
    <name evidence="2" type="ORF">DW204_14275</name>
</gene>
<dbReference type="EMBL" id="QRJS01000057">
    <property type="protein sequence ID" value="RHH39238.1"/>
    <property type="molecule type" value="Genomic_DNA"/>
</dbReference>
<dbReference type="Pfam" id="PF04542">
    <property type="entry name" value="Sigma70_r2"/>
    <property type="match status" value="1"/>
</dbReference>
<name>A0A414WQR0_9BACT</name>
<proteinExistence type="predicted"/>
<comment type="caution">
    <text evidence="2">The sequence shown here is derived from an EMBL/GenBank/DDBJ whole genome shotgun (WGS) entry which is preliminary data.</text>
</comment>
<organism evidence="2 3">
    <name type="scientific">Phocaeicola plebeius</name>
    <dbReference type="NCBI Taxonomy" id="310297"/>
    <lineage>
        <taxon>Bacteria</taxon>
        <taxon>Pseudomonadati</taxon>
        <taxon>Bacteroidota</taxon>
        <taxon>Bacteroidia</taxon>
        <taxon>Bacteroidales</taxon>
        <taxon>Bacteroidaceae</taxon>
        <taxon>Phocaeicola</taxon>
    </lineage>
</organism>
<dbReference type="Proteomes" id="UP000284998">
    <property type="component" value="Unassembled WGS sequence"/>
</dbReference>
<evidence type="ECO:0000313" key="3">
    <source>
        <dbReference type="Proteomes" id="UP000284998"/>
    </source>
</evidence>
<sequence>MDTTDDFDIKDLISELQANSKKAYTQLYNKYSALLYSFVFKLTKSDTLSQDIVQEAFIKIWINRKELSIDISIKSYLFHLVPNLQ</sequence>
<dbReference type="GO" id="GO:0006352">
    <property type="term" value="P:DNA-templated transcription initiation"/>
    <property type="evidence" value="ECO:0007669"/>
    <property type="project" value="InterPro"/>
</dbReference>
<accession>A0A414WQR0</accession>